<keyword evidence="4" id="KW-0055">Arginine biosynthesis</keyword>
<dbReference type="PIRSF" id="PIRSF000521">
    <property type="entry name" value="Transaminase_4ab_Lys_Orn"/>
    <property type="match status" value="1"/>
</dbReference>
<dbReference type="SUPFAM" id="SSF53383">
    <property type="entry name" value="PLP-dependent transferases"/>
    <property type="match status" value="1"/>
</dbReference>
<gene>
    <name evidence="4" type="primary">argD</name>
    <name evidence="5" type="ORF">CW740_03595</name>
</gene>
<dbReference type="GO" id="GO:0003992">
    <property type="term" value="F:N2-acetyl-L-ornithine:2-oxoglutarate 5-aminotransferase activity"/>
    <property type="evidence" value="ECO:0007669"/>
    <property type="project" value="UniProtKB-UniRule"/>
</dbReference>
<evidence type="ECO:0000313" key="5">
    <source>
        <dbReference type="EMBL" id="AUD78378.1"/>
    </source>
</evidence>
<keyword evidence="2 4" id="KW-0808">Transferase</keyword>
<dbReference type="Proteomes" id="UP000232693">
    <property type="component" value="Chromosome"/>
</dbReference>
<dbReference type="GO" id="GO:0005737">
    <property type="term" value="C:cytoplasm"/>
    <property type="evidence" value="ECO:0007669"/>
    <property type="project" value="UniProtKB-SubCell"/>
</dbReference>
<evidence type="ECO:0000256" key="2">
    <source>
        <dbReference type="ARBA" id="ARBA00022679"/>
    </source>
</evidence>
<dbReference type="NCBIfam" id="TIGR03246">
    <property type="entry name" value="arg_catab_astC"/>
    <property type="match status" value="1"/>
</dbReference>
<dbReference type="PROSITE" id="PS00600">
    <property type="entry name" value="AA_TRANSFER_CLASS_3"/>
    <property type="match status" value="1"/>
</dbReference>
<dbReference type="Pfam" id="PF00202">
    <property type="entry name" value="Aminotran_3"/>
    <property type="match status" value="1"/>
</dbReference>
<name>A0A2K9B0C8_9GAMM</name>
<dbReference type="AlphaFoldDB" id="A0A2K9B0C8"/>
<dbReference type="HAMAP" id="MF_01107">
    <property type="entry name" value="ArgD_aminotrans_3"/>
    <property type="match status" value="1"/>
</dbReference>
<comment type="miscellaneous">
    <text evidence="4">May also have succinyldiaminopimelate aminotransferase activity, thus carrying out the corresponding step in lysine biosynthesis.</text>
</comment>
<reference evidence="5 6" key="1">
    <citation type="submission" date="2017-12" db="EMBL/GenBank/DDBJ databases">
        <title>Kangiella profundi FT102 completed genome.</title>
        <authorList>
            <person name="Xu J."/>
            <person name="Wang J."/>
            <person name="Lu Y."/>
        </authorList>
    </citation>
    <scope>NUCLEOTIDE SEQUENCE [LARGE SCALE GENOMIC DNA]</scope>
    <source>
        <strain evidence="5 6">FT102</strain>
    </source>
</reference>
<keyword evidence="1 4" id="KW-0032">Aminotransferase</keyword>
<comment type="pathway">
    <text evidence="4">Amino-acid biosynthesis; L-arginine biosynthesis; N(2)-acetyl-L-ornithine from L-glutamate: step 4/4.</text>
</comment>
<comment type="catalytic activity">
    <reaction evidence="4">
        <text>N(2)-acetyl-L-ornithine + 2-oxoglutarate = N-acetyl-L-glutamate 5-semialdehyde + L-glutamate</text>
        <dbReference type="Rhea" id="RHEA:18049"/>
        <dbReference type="ChEBI" id="CHEBI:16810"/>
        <dbReference type="ChEBI" id="CHEBI:29123"/>
        <dbReference type="ChEBI" id="CHEBI:29985"/>
        <dbReference type="ChEBI" id="CHEBI:57805"/>
        <dbReference type="EC" id="2.6.1.11"/>
    </reaction>
</comment>
<comment type="cofactor">
    <cofactor evidence="4">
        <name>pyridoxal 5'-phosphate</name>
        <dbReference type="ChEBI" id="CHEBI:597326"/>
    </cofactor>
    <text evidence="4">Binds 1 pyridoxal phosphate per subunit.</text>
</comment>
<dbReference type="KEGG" id="kpd:CW740_03595"/>
<dbReference type="Gene3D" id="3.40.640.10">
    <property type="entry name" value="Type I PLP-dependent aspartate aminotransferase-like (Major domain)"/>
    <property type="match status" value="1"/>
</dbReference>
<keyword evidence="6" id="KW-1185">Reference proteome</keyword>
<dbReference type="NCBIfam" id="NF009047">
    <property type="entry name" value="PRK12381.1"/>
    <property type="match status" value="1"/>
</dbReference>
<dbReference type="Gene3D" id="3.90.1150.10">
    <property type="entry name" value="Aspartate Aminotransferase, domain 1"/>
    <property type="match status" value="1"/>
</dbReference>
<organism evidence="5 6">
    <name type="scientific">Kangiella profundi</name>
    <dbReference type="NCBI Taxonomy" id="1561924"/>
    <lineage>
        <taxon>Bacteria</taxon>
        <taxon>Pseudomonadati</taxon>
        <taxon>Pseudomonadota</taxon>
        <taxon>Gammaproteobacteria</taxon>
        <taxon>Kangiellales</taxon>
        <taxon>Kangiellaceae</taxon>
        <taxon>Kangiella</taxon>
    </lineage>
</organism>
<evidence type="ECO:0000256" key="4">
    <source>
        <dbReference type="HAMAP-Rule" id="MF_01107"/>
    </source>
</evidence>
<dbReference type="InterPro" id="IPR049704">
    <property type="entry name" value="Aminotrans_3_PPA_site"/>
</dbReference>
<dbReference type="CDD" id="cd00610">
    <property type="entry name" value="OAT_like"/>
    <property type="match status" value="1"/>
</dbReference>
<dbReference type="GO" id="GO:0030170">
    <property type="term" value="F:pyridoxal phosphate binding"/>
    <property type="evidence" value="ECO:0007669"/>
    <property type="project" value="InterPro"/>
</dbReference>
<dbReference type="UniPathway" id="UPA00068">
    <property type="reaction ID" value="UER00109"/>
</dbReference>
<dbReference type="RefSeq" id="WP_106646250.1">
    <property type="nucleotide sequence ID" value="NZ_BMGO01000002.1"/>
</dbReference>
<evidence type="ECO:0000256" key="1">
    <source>
        <dbReference type="ARBA" id="ARBA00022576"/>
    </source>
</evidence>
<keyword evidence="4" id="KW-0963">Cytoplasm</keyword>
<dbReference type="InterPro" id="IPR050103">
    <property type="entry name" value="Class-III_PLP-dep_AT"/>
</dbReference>
<dbReference type="EC" id="2.6.1.11" evidence="4"/>
<evidence type="ECO:0000313" key="6">
    <source>
        <dbReference type="Proteomes" id="UP000232693"/>
    </source>
</evidence>
<comment type="subcellular location">
    <subcellularLocation>
        <location evidence="4">Cytoplasm</location>
    </subcellularLocation>
</comment>
<dbReference type="InterPro" id="IPR015424">
    <property type="entry name" value="PyrdxlP-dep_Trfase"/>
</dbReference>
<dbReference type="GO" id="GO:0042802">
    <property type="term" value="F:identical protein binding"/>
    <property type="evidence" value="ECO:0007669"/>
    <property type="project" value="TreeGrafter"/>
</dbReference>
<dbReference type="OrthoDB" id="9801052at2"/>
<proteinExistence type="inferred from homology"/>
<feature type="binding site" evidence="4">
    <location>
        <begin position="228"/>
        <end position="231"/>
    </location>
    <ligand>
        <name>pyridoxal 5'-phosphate</name>
        <dbReference type="ChEBI" id="CHEBI:597326"/>
    </ligand>
</feature>
<dbReference type="NCBIfam" id="NF002325">
    <property type="entry name" value="PRK01278.1"/>
    <property type="match status" value="1"/>
</dbReference>
<dbReference type="EMBL" id="CP025120">
    <property type="protein sequence ID" value="AUD78378.1"/>
    <property type="molecule type" value="Genomic_DNA"/>
</dbReference>
<evidence type="ECO:0000256" key="3">
    <source>
        <dbReference type="ARBA" id="ARBA00022898"/>
    </source>
</evidence>
<keyword evidence="3 4" id="KW-0663">Pyridoxal phosphate</keyword>
<dbReference type="GO" id="GO:0006526">
    <property type="term" value="P:L-arginine biosynthetic process"/>
    <property type="evidence" value="ECO:0007669"/>
    <property type="project" value="UniProtKB-UniRule"/>
</dbReference>
<feature type="binding site" evidence="4">
    <location>
        <position position="285"/>
    </location>
    <ligand>
        <name>N(2)-acetyl-L-ornithine</name>
        <dbReference type="ChEBI" id="CHEBI:57805"/>
    </ligand>
</feature>
<feature type="modified residue" description="N6-(pyridoxal phosphate)lysine" evidence="4">
    <location>
        <position position="257"/>
    </location>
</feature>
<dbReference type="PANTHER" id="PTHR11986:SF113">
    <property type="entry name" value="SUCCINYLORNITHINE TRANSAMINASE"/>
    <property type="match status" value="1"/>
</dbReference>
<feature type="binding site" evidence="4">
    <location>
        <position position="146"/>
    </location>
    <ligand>
        <name>N(2)-acetyl-L-ornithine</name>
        <dbReference type="ChEBI" id="CHEBI:57805"/>
    </ligand>
</feature>
<dbReference type="InterPro" id="IPR015421">
    <property type="entry name" value="PyrdxlP-dep_Trfase_major"/>
</dbReference>
<accession>A0A2K9B0C8</accession>
<dbReference type="InterPro" id="IPR015422">
    <property type="entry name" value="PyrdxlP-dep_Trfase_small"/>
</dbReference>
<comment type="similarity">
    <text evidence="4">Belongs to the class-III pyridoxal-phosphate-dependent aminotransferase family. ArgD subfamily.</text>
</comment>
<protein>
    <recommendedName>
        <fullName evidence="4">Acetylornithine aminotransferase</fullName>
        <shortName evidence="4">ACOAT</shortName>
        <ecNumber evidence="4">2.6.1.11</ecNumber>
    </recommendedName>
</protein>
<dbReference type="NCBIfam" id="NF003468">
    <property type="entry name" value="PRK05093.1"/>
    <property type="match status" value="1"/>
</dbReference>
<keyword evidence="4" id="KW-0028">Amino-acid biosynthesis</keyword>
<dbReference type="InterPro" id="IPR005814">
    <property type="entry name" value="Aminotrans_3"/>
</dbReference>
<dbReference type="InterPro" id="IPR017652">
    <property type="entry name" value="Ac/SucOrn_transaminase_bac"/>
</dbReference>
<dbReference type="InterPro" id="IPR004636">
    <property type="entry name" value="AcOrn/SuccOrn_fam"/>
</dbReference>
<dbReference type="PANTHER" id="PTHR11986">
    <property type="entry name" value="AMINOTRANSFERASE CLASS III"/>
    <property type="match status" value="1"/>
</dbReference>
<dbReference type="FunFam" id="3.40.640.10:FF:000004">
    <property type="entry name" value="Acetylornithine aminotransferase"/>
    <property type="match status" value="1"/>
</dbReference>
<sequence length="406" mass="43645">MSDKSAHSNYTRATFDEVMVPNYNPASIIPERGEGSRVWDQDGNDYVDFAGGIAVTALGHNHPALVKALKDQADKIWHLSNVFTNKPALELADKLTKATFADKVFFANSGGEANEAAFKLVRKYAHDNFGPEKSEIISFKQSFHGRTLFTVCVGGQPKYTEGFEPLPGGISHAEYNNLESLEAIISDKTCAVVMEPVQGEGGIIPATEEFVKGVRALCDKHNALLVFDEVQTGVGRTGHLYAYMGMGVTPDVLTTAKAMGGGFPIGAMLTTDKIAASFVPGTHGSTYGGNPLGCAVSSAVFDTINTPEMLQSVLDKSAKIVARLEEIGKKYDVFSSVRGRGLLLGAVLNEKWQGKARQFIEAGWQHGVMVLVAGMNVIRLAPALNITDEEIEDGLNRFEKAVASIA</sequence>
<comment type="subunit">
    <text evidence="4">Homodimer.</text>
</comment>
<feature type="binding site" evidence="4">
    <location>
        <position position="286"/>
    </location>
    <ligand>
        <name>pyridoxal 5'-phosphate</name>
        <dbReference type="ChEBI" id="CHEBI:597326"/>
    </ligand>
</feature>
<feature type="binding site" evidence="4">
    <location>
        <position position="143"/>
    </location>
    <ligand>
        <name>pyridoxal 5'-phosphate</name>
        <dbReference type="ChEBI" id="CHEBI:597326"/>
    </ligand>
</feature>
<comment type="caution">
    <text evidence="4">Lacks conserved residue(s) required for the propagation of feature annotation.</text>
</comment>
<dbReference type="NCBIfam" id="TIGR00707">
    <property type="entry name" value="argD"/>
    <property type="match status" value="1"/>
</dbReference>